<dbReference type="CDD" id="cd16439">
    <property type="entry name" value="beta_Kdo_transferase_KpsC_2"/>
    <property type="match status" value="1"/>
</dbReference>
<keyword evidence="2" id="KW-1185">Reference proteome</keyword>
<dbReference type="RefSeq" id="WP_094806693.1">
    <property type="nucleotide sequence ID" value="NZ_NEVT01000006.1"/>
</dbReference>
<accession>A0A261VNI8</accession>
<comment type="caution">
    <text evidence="1">The sequence shown here is derived from an EMBL/GenBank/DDBJ whole genome shotgun (WGS) entry which is preliminary data.</text>
</comment>
<dbReference type="EMBL" id="NEVT01000006">
    <property type="protein sequence ID" value="OZI75706.1"/>
    <property type="molecule type" value="Genomic_DNA"/>
</dbReference>
<dbReference type="GO" id="GO:0015774">
    <property type="term" value="P:polysaccharide transport"/>
    <property type="evidence" value="ECO:0007669"/>
    <property type="project" value="InterPro"/>
</dbReference>
<proteinExistence type="predicted"/>
<organism evidence="1 2">
    <name type="scientific">Bordetella genomosp. 2</name>
    <dbReference type="NCBI Taxonomy" id="1983456"/>
    <lineage>
        <taxon>Bacteria</taxon>
        <taxon>Pseudomonadati</taxon>
        <taxon>Pseudomonadota</taxon>
        <taxon>Betaproteobacteria</taxon>
        <taxon>Burkholderiales</taxon>
        <taxon>Alcaligenaceae</taxon>
        <taxon>Bordetella</taxon>
    </lineage>
</organism>
<gene>
    <name evidence="1" type="ORF">CAL24_10785</name>
</gene>
<evidence type="ECO:0000313" key="1">
    <source>
        <dbReference type="EMBL" id="OZI75706.1"/>
    </source>
</evidence>
<dbReference type="GO" id="GO:0000271">
    <property type="term" value="P:polysaccharide biosynthetic process"/>
    <property type="evidence" value="ECO:0007669"/>
    <property type="project" value="InterPro"/>
</dbReference>
<dbReference type="GO" id="GO:0016740">
    <property type="term" value="F:transferase activity"/>
    <property type="evidence" value="ECO:0007669"/>
    <property type="project" value="UniProtKB-KW"/>
</dbReference>
<keyword evidence="1" id="KW-0808">Transferase</keyword>
<dbReference type="Pfam" id="PF05159">
    <property type="entry name" value="Capsule_synth"/>
    <property type="match status" value="3"/>
</dbReference>
<reference evidence="2" key="1">
    <citation type="submission" date="2017-05" db="EMBL/GenBank/DDBJ databases">
        <title>Complete and WGS of Bordetella genogroups.</title>
        <authorList>
            <person name="Spilker T."/>
            <person name="Lipuma J."/>
        </authorList>
    </citation>
    <scope>NUCLEOTIDE SEQUENCE [LARGE SCALE GENOMIC DNA]</scope>
    <source>
        <strain evidence="2">AU8256</strain>
    </source>
</reference>
<dbReference type="AlphaFoldDB" id="A0A261VNI8"/>
<protein>
    <submittedName>
        <fullName evidence="1">Beta-3-deoxy-D-manno-oct-2-ulosonic acid transferase</fullName>
    </submittedName>
</protein>
<dbReference type="CDD" id="cd16440">
    <property type="entry name" value="beta_Kdo_transferase_KpsC_1"/>
    <property type="match status" value="1"/>
</dbReference>
<dbReference type="Proteomes" id="UP000215633">
    <property type="component" value="Unassembled WGS sequence"/>
</dbReference>
<dbReference type="InterPro" id="IPR007833">
    <property type="entry name" value="Capsule_polysaccharide_synth"/>
</dbReference>
<name>A0A261VNI8_9BORD</name>
<evidence type="ECO:0000313" key="2">
    <source>
        <dbReference type="Proteomes" id="UP000215633"/>
    </source>
</evidence>
<sequence length="669" mass="74922">MSAKRAAVHWLDWGIWRQSELSARLGVPVSITAGLLPCEQHTAYIGWGLKRSGQRARTLANRHRRPCWLLEDGFLRSLGDGTSPSLSVVVDDEGIYYDAARPSRLERLIGRPLDSTQVSRARRLIRAWQQGRVSKYNHTRDLAPSALPVRYVLVADQTAADASISGGLADAKAFSTMLNDALAAHPDCHVVLKMHPEAASGRKLGHFDIAALAGRSRLCIIAEPVHPATLIEHAQAVYTVTSQVGFEALLWNKPVHVYGMPFYAGWGLTHDRLPAPGRRGAATLEQLVHASLVDYPRYFDPETNRSCEVETVLTWLSLQRQQRQRFAPNMLAYGFSRWKQTFVRDFLAGSEITFVNTLPSLPPADTPLVTWGHKHASELAERGYGSQAAVLRIEDGFIRSVGLGAELIRPLSWVIDETGIYYDARSSSDLELLLSRTQFDAELTSRAARLRAALVAQGITKYNLQQSQRWHRPAHASNVILVPGQVETDAAIKYGANRIRRNIDLLQAVRQAHPHAWLVYKPHPDVLAGLRNQGSEESQAHQWCDEVIGDIPFHTLLDQVDEVHVLSSLAGFEALLRGLPVTTWGQPFFAGWGLTRDCGLSSEVAARRNRRLTLDELVAATLILYPTYVSRKTRHFCTVERALQELLEWRDEPRYHPLRRLIAKAFRKP</sequence>